<evidence type="ECO:0000256" key="1">
    <source>
        <dbReference type="ARBA" id="ARBA00022741"/>
    </source>
</evidence>
<proteinExistence type="predicted"/>
<dbReference type="InterPro" id="IPR003130">
    <property type="entry name" value="GED"/>
</dbReference>
<reference evidence="6" key="1">
    <citation type="journal article" date="2020" name="bioRxiv">
        <title>Hybrid origin of Populus tomentosa Carr. identified through genome sequencing and phylogenomic analysis.</title>
        <authorList>
            <person name="An X."/>
            <person name="Gao K."/>
            <person name="Chen Z."/>
            <person name="Li J."/>
            <person name="Yang X."/>
            <person name="Yang X."/>
            <person name="Zhou J."/>
            <person name="Guo T."/>
            <person name="Zhao T."/>
            <person name="Huang S."/>
            <person name="Miao D."/>
            <person name="Khan W.U."/>
            <person name="Rao P."/>
            <person name="Ye M."/>
            <person name="Lei B."/>
            <person name="Liao W."/>
            <person name="Wang J."/>
            <person name="Ji L."/>
            <person name="Li Y."/>
            <person name="Guo B."/>
            <person name="Mustafa N.S."/>
            <person name="Li S."/>
            <person name="Yun Q."/>
            <person name="Keller S.R."/>
            <person name="Mao J."/>
            <person name="Zhang R."/>
            <person name="Strauss S.H."/>
        </authorList>
    </citation>
    <scope>NUCLEOTIDE SEQUENCE</scope>
    <source>
        <strain evidence="6">GM15</strain>
        <tissue evidence="6">Leaf</tissue>
    </source>
</reference>
<dbReference type="SMART" id="SM00053">
    <property type="entry name" value="DYNc"/>
    <property type="match status" value="1"/>
</dbReference>
<dbReference type="Pfam" id="PF02212">
    <property type="entry name" value="GED"/>
    <property type="match status" value="1"/>
</dbReference>
<dbReference type="GO" id="GO:0005874">
    <property type="term" value="C:microtubule"/>
    <property type="evidence" value="ECO:0007669"/>
    <property type="project" value="TreeGrafter"/>
</dbReference>
<dbReference type="PROSITE" id="PS51718">
    <property type="entry name" value="G_DYNAMIN_2"/>
    <property type="match status" value="1"/>
</dbReference>
<keyword evidence="1" id="KW-0547">Nucleotide-binding</keyword>
<dbReference type="Pfam" id="PF00350">
    <property type="entry name" value="Dynamin_N"/>
    <property type="match status" value="1"/>
</dbReference>
<dbReference type="InterPro" id="IPR022812">
    <property type="entry name" value="Dynamin"/>
</dbReference>
<dbReference type="InterPro" id="IPR020850">
    <property type="entry name" value="GED_dom"/>
</dbReference>
<evidence type="ECO:0008006" key="8">
    <source>
        <dbReference type="Google" id="ProtNLM"/>
    </source>
</evidence>
<dbReference type="GO" id="GO:0008017">
    <property type="term" value="F:microtubule binding"/>
    <property type="evidence" value="ECO:0007669"/>
    <property type="project" value="TreeGrafter"/>
</dbReference>
<dbReference type="GO" id="GO:0005525">
    <property type="term" value="F:GTP binding"/>
    <property type="evidence" value="ECO:0007669"/>
    <property type="project" value="UniProtKB-KW"/>
</dbReference>
<dbReference type="PROSITE" id="PS51388">
    <property type="entry name" value="GED"/>
    <property type="match status" value="1"/>
</dbReference>
<dbReference type="GO" id="GO:0003924">
    <property type="term" value="F:GTPase activity"/>
    <property type="evidence" value="ECO:0007669"/>
    <property type="project" value="InterPro"/>
</dbReference>
<sequence length="676" mass="76327">MSGGKPSSKRKGVEEYEYASVNTEVELHVEHDAIFHDHVPIVSYYNDRITPLLDAVDRLRQLQVVKEGIQLPTIVVVGDQSSGKSSVLESLACINLPRGDGICTRVPLIMRLKHHPSLVPEIFLQFNDKTVPTDEAHVADAINLATDEIAGNGKGICNTELTLVVKKNGVPDLTLVDLPGITRVPVHGQPANIYQQIANIIMKYISPAESVILNVLSASVDFSTCESIMMSQKVDKNGERTLAVVTKVDKSPEGLLEKVTRNDVNIGLGYVCVRNRIGNESYEDARKEEAALFATHQRLSMIDKSTVGIQVLAQKLVRIQANIIAKCLPDIVRKIDEKLKKSISELNGMPRRLLSVAEVMAAFTGIIGSSQESLRKILVRGEIDEYADEKDMHCTARLVEMLNQFSTDLHNCSDHTKKFMMNEIAVLEETKGMELPNMFPHAAFLTILQQKVEEISELPIEFVEKVWAYIDGVVISVLDRHSENYHQLQLFIRRVAHKLVAKMKDWSIDWVTEIVQMEKESDYTCNPEYMKEWNKLIAQQHTVIEDIVQRGRFYLVNIEGFGDVEVGHLMVYKLILPKAFDLKMRVFAYWKVVLMRLVDNMALHLQLSIRNLLNKEMEKEIFNELAGTAGDVIERMLEEPPSVANKRERLNTSIKLLRESKEVLANIRGKIECGDL</sequence>
<dbReference type="InterPro" id="IPR001401">
    <property type="entry name" value="Dynamin_GTPase"/>
</dbReference>
<protein>
    <recommendedName>
        <fullName evidence="8">Dynamin-related protein 4C-like</fullName>
    </recommendedName>
</protein>
<name>A0A8X8CEF5_POPTO</name>
<dbReference type="EMBL" id="JAAWWB010000026">
    <property type="protein sequence ID" value="KAG6751162.1"/>
    <property type="molecule type" value="Genomic_DNA"/>
</dbReference>
<dbReference type="InterPro" id="IPR045063">
    <property type="entry name" value="Dynamin_N"/>
</dbReference>
<keyword evidence="7" id="KW-1185">Reference proteome</keyword>
<dbReference type="Pfam" id="PF01031">
    <property type="entry name" value="Dynamin_M"/>
    <property type="match status" value="1"/>
</dbReference>
<gene>
    <name evidence="6" type="ORF">POTOM_045681</name>
</gene>
<dbReference type="GO" id="GO:0005737">
    <property type="term" value="C:cytoplasm"/>
    <property type="evidence" value="ECO:0007669"/>
    <property type="project" value="TreeGrafter"/>
</dbReference>
<evidence type="ECO:0000313" key="6">
    <source>
        <dbReference type="EMBL" id="KAG6751162.1"/>
    </source>
</evidence>
<accession>A0A8X8CEF5</accession>
<feature type="domain" description="GED" evidence="4">
    <location>
        <begin position="579"/>
        <end position="672"/>
    </location>
</feature>
<comment type="caution">
    <text evidence="6">The sequence shown here is derived from an EMBL/GenBank/DDBJ whole genome shotgun (WGS) entry which is preliminary data.</text>
</comment>
<dbReference type="InterPro" id="IPR030381">
    <property type="entry name" value="G_DYNAMIN_dom"/>
</dbReference>
<dbReference type="FunFam" id="3.40.50.300:FF:001237">
    <property type="entry name" value="Dynamin-related protein 4C"/>
    <property type="match status" value="1"/>
</dbReference>
<dbReference type="Proteomes" id="UP000886885">
    <property type="component" value="Chromosome 13D"/>
</dbReference>
<keyword evidence="2" id="KW-0342">GTP-binding</keyword>
<feature type="domain" description="Dynamin-type G" evidence="5">
    <location>
        <begin position="68"/>
        <end position="329"/>
    </location>
</feature>
<evidence type="ECO:0000259" key="4">
    <source>
        <dbReference type="PROSITE" id="PS51388"/>
    </source>
</evidence>
<organism evidence="6 7">
    <name type="scientific">Populus tomentosa</name>
    <name type="common">Chinese white poplar</name>
    <dbReference type="NCBI Taxonomy" id="118781"/>
    <lineage>
        <taxon>Eukaryota</taxon>
        <taxon>Viridiplantae</taxon>
        <taxon>Streptophyta</taxon>
        <taxon>Embryophyta</taxon>
        <taxon>Tracheophyta</taxon>
        <taxon>Spermatophyta</taxon>
        <taxon>Magnoliopsida</taxon>
        <taxon>eudicotyledons</taxon>
        <taxon>Gunneridae</taxon>
        <taxon>Pentapetalae</taxon>
        <taxon>rosids</taxon>
        <taxon>fabids</taxon>
        <taxon>Malpighiales</taxon>
        <taxon>Salicaceae</taxon>
        <taxon>Saliceae</taxon>
        <taxon>Populus</taxon>
    </lineage>
</organism>
<dbReference type="AlphaFoldDB" id="A0A8X8CEF5"/>
<dbReference type="GO" id="GO:0016020">
    <property type="term" value="C:membrane"/>
    <property type="evidence" value="ECO:0007669"/>
    <property type="project" value="TreeGrafter"/>
</dbReference>
<dbReference type="InterPro" id="IPR000375">
    <property type="entry name" value="Dynamin_stalk"/>
</dbReference>
<keyword evidence="3" id="KW-0505">Motor protein</keyword>
<evidence type="ECO:0000256" key="2">
    <source>
        <dbReference type="ARBA" id="ARBA00023134"/>
    </source>
</evidence>
<evidence type="ECO:0000259" key="5">
    <source>
        <dbReference type="PROSITE" id="PS51718"/>
    </source>
</evidence>
<dbReference type="PANTHER" id="PTHR11566">
    <property type="entry name" value="DYNAMIN"/>
    <property type="match status" value="1"/>
</dbReference>
<evidence type="ECO:0000313" key="7">
    <source>
        <dbReference type="Proteomes" id="UP000886885"/>
    </source>
</evidence>
<dbReference type="CDD" id="cd08771">
    <property type="entry name" value="DLP_1"/>
    <property type="match status" value="1"/>
</dbReference>
<dbReference type="OrthoDB" id="5061070at2759"/>
<dbReference type="SMART" id="SM00302">
    <property type="entry name" value="GED"/>
    <property type="match status" value="1"/>
</dbReference>
<dbReference type="PANTHER" id="PTHR11566:SF173">
    <property type="entry name" value="DYNAMIN-RELATED PROTEIN 4C"/>
    <property type="match status" value="1"/>
</dbReference>
<evidence type="ECO:0000256" key="3">
    <source>
        <dbReference type="ARBA" id="ARBA00023175"/>
    </source>
</evidence>